<name>A0AAD6YNZ5_9AGAR</name>
<reference evidence="1" key="1">
    <citation type="submission" date="2023-03" db="EMBL/GenBank/DDBJ databases">
        <title>Massive genome expansion in bonnet fungi (Mycena s.s.) driven by repeated elements and novel gene families across ecological guilds.</title>
        <authorList>
            <consortium name="Lawrence Berkeley National Laboratory"/>
            <person name="Harder C.B."/>
            <person name="Miyauchi S."/>
            <person name="Viragh M."/>
            <person name="Kuo A."/>
            <person name="Thoen E."/>
            <person name="Andreopoulos B."/>
            <person name="Lu D."/>
            <person name="Skrede I."/>
            <person name="Drula E."/>
            <person name="Henrissat B."/>
            <person name="Morin E."/>
            <person name="Kohler A."/>
            <person name="Barry K."/>
            <person name="LaButti K."/>
            <person name="Morin E."/>
            <person name="Salamov A."/>
            <person name="Lipzen A."/>
            <person name="Mereny Z."/>
            <person name="Hegedus B."/>
            <person name="Baldrian P."/>
            <person name="Stursova M."/>
            <person name="Weitz H."/>
            <person name="Taylor A."/>
            <person name="Grigoriev I.V."/>
            <person name="Nagy L.G."/>
            <person name="Martin F."/>
            <person name="Kauserud H."/>
        </authorList>
    </citation>
    <scope>NUCLEOTIDE SEQUENCE</scope>
    <source>
        <strain evidence="1">9144</strain>
    </source>
</reference>
<protein>
    <submittedName>
        <fullName evidence="1">Uncharacterized protein</fullName>
    </submittedName>
</protein>
<evidence type="ECO:0000313" key="1">
    <source>
        <dbReference type="EMBL" id="KAJ7224698.1"/>
    </source>
</evidence>
<sequence length="199" mass="22076">MNGGSGQACSTFWKSLAAAMHSCFSLVRILGLTTWARATTMNSTNSTQAVCSCNPRGCTSTRPHNRNRRRLSRTVSHRYRPHQTSRLRSRPRRHLHIIVRSEPSLLQFAHTLAPATLGDAPTLVLTPAVTVAFRVRCLTVPVCIRRLASAPDPAVICTDIVRSEPSLLQLAEPADFARAGFNCSRNEVGYIFCRFQRLC</sequence>
<proteinExistence type="predicted"/>
<organism evidence="1 2">
    <name type="scientific">Mycena pura</name>
    <dbReference type="NCBI Taxonomy" id="153505"/>
    <lineage>
        <taxon>Eukaryota</taxon>
        <taxon>Fungi</taxon>
        <taxon>Dikarya</taxon>
        <taxon>Basidiomycota</taxon>
        <taxon>Agaricomycotina</taxon>
        <taxon>Agaricomycetes</taxon>
        <taxon>Agaricomycetidae</taxon>
        <taxon>Agaricales</taxon>
        <taxon>Marasmiineae</taxon>
        <taxon>Mycenaceae</taxon>
        <taxon>Mycena</taxon>
    </lineage>
</organism>
<dbReference type="AlphaFoldDB" id="A0AAD6YNZ5"/>
<comment type="caution">
    <text evidence="1">The sequence shown here is derived from an EMBL/GenBank/DDBJ whole genome shotgun (WGS) entry which is preliminary data.</text>
</comment>
<keyword evidence="2" id="KW-1185">Reference proteome</keyword>
<gene>
    <name evidence="1" type="ORF">GGX14DRAFT_149647</name>
</gene>
<accession>A0AAD6YNZ5</accession>
<evidence type="ECO:0000313" key="2">
    <source>
        <dbReference type="Proteomes" id="UP001219525"/>
    </source>
</evidence>
<dbReference type="Proteomes" id="UP001219525">
    <property type="component" value="Unassembled WGS sequence"/>
</dbReference>
<dbReference type="EMBL" id="JARJCW010000005">
    <property type="protein sequence ID" value="KAJ7224698.1"/>
    <property type="molecule type" value="Genomic_DNA"/>
</dbReference>